<proteinExistence type="predicted"/>
<dbReference type="EMBL" id="CP109823">
    <property type="protein sequence ID" value="XAE53574.1"/>
    <property type="molecule type" value="Genomic_DNA"/>
</dbReference>
<dbReference type="RefSeq" id="WP_342706346.1">
    <property type="nucleotide sequence ID" value="NZ_CP109823.1"/>
</dbReference>
<accession>A0ABZ3DY21</accession>
<dbReference type="Proteomes" id="UP001448498">
    <property type="component" value="Chromosome 2"/>
</dbReference>
<protein>
    <submittedName>
        <fullName evidence="1">Uncharacterized protein</fullName>
    </submittedName>
</protein>
<evidence type="ECO:0000313" key="1">
    <source>
        <dbReference type="EMBL" id="XAE53574.1"/>
    </source>
</evidence>
<reference evidence="1 2" key="1">
    <citation type="submission" date="2022-10" db="EMBL/GenBank/DDBJ databases">
        <title>Genomic of Burkholderia cepacia PN-1.</title>
        <authorList>
            <person name="Yang Y."/>
            <person name="Guan H."/>
            <person name="Huang J."/>
        </authorList>
    </citation>
    <scope>NUCLEOTIDE SEQUENCE [LARGE SCALE GENOMIC DNA]</scope>
    <source>
        <strain evidence="1 2">PN-1</strain>
    </source>
</reference>
<evidence type="ECO:0000313" key="2">
    <source>
        <dbReference type="Proteomes" id="UP001448498"/>
    </source>
</evidence>
<sequence>MYVVEKRDVRQEGMRAVRASSCALRRNAGGVDTGLGDAALSGHFDARRAISRIPQRFAFPGLERRPRRSGIDAKNDECERSLYAPFGDSVYRHAIRDERVVEGGQRIEVGNHALNCRSRAIRSRAPSS</sequence>
<gene>
    <name evidence="1" type="ORF">OHZ10_33630</name>
</gene>
<organism evidence="1 2">
    <name type="scientific">Burkholderia arboris</name>
    <dbReference type="NCBI Taxonomy" id="488730"/>
    <lineage>
        <taxon>Bacteria</taxon>
        <taxon>Pseudomonadati</taxon>
        <taxon>Pseudomonadota</taxon>
        <taxon>Betaproteobacteria</taxon>
        <taxon>Burkholderiales</taxon>
        <taxon>Burkholderiaceae</taxon>
        <taxon>Burkholderia</taxon>
        <taxon>Burkholderia cepacia complex</taxon>
    </lineage>
</organism>
<name>A0ABZ3DY21_9BURK</name>
<keyword evidence="2" id="KW-1185">Reference proteome</keyword>